<dbReference type="EMBL" id="JAVRRJ010000006">
    <property type="protein sequence ID" value="KAK5083989.1"/>
    <property type="molecule type" value="Genomic_DNA"/>
</dbReference>
<dbReference type="Proteomes" id="UP001309876">
    <property type="component" value="Unassembled WGS sequence"/>
</dbReference>
<dbReference type="PANTHER" id="PTHR12658:SF0">
    <property type="entry name" value="TUBULIN-SPECIFIC CHAPERONE D"/>
    <property type="match status" value="1"/>
</dbReference>
<keyword evidence="1" id="KW-0143">Chaperone</keyword>
<dbReference type="Gene3D" id="1.25.10.10">
    <property type="entry name" value="Leucine-rich Repeat Variant"/>
    <property type="match status" value="1"/>
</dbReference>
<dbReference type="Pfam" id="PF25767">
    <property type="entry name" value="ARM_TBCD_2nd"/>
    <property type="match status" value="2"/>
</dbReference>
<organism evidence="4 5">
    <name type="scientific">Lithohypha guttulata</name>
    <dbReference type="NCBI Taxonomy" id="1690604"/>
    <lineage>
        <taxon>Eukaryota</taxon>
        <taxon>Fungi</taxon>
        <taxon>Dikarya</taxon>
        <taxon>Ascomycota</taxon>
        <taxon>Pezizomycotina</taxon>
        <taxon>Eurotiomycetes</taxon>
        <taxon>Chaetothyriomycetidae</taxon>
        <taxon>Chaetothyriales</taxon>
        <taxon>Trichomeriaceae</taxon>
        <taxon>Lithohypha</taxon>
    </lineage>
</organism>
<dbReference type="GO" id="GO:0048487">
    <property type="term" value="F:beta-tubulin binding"/>
    <property type="evidence" value="ECO:0007669"/>
    <property type="project" value="InterPro"/>
</dbReference>
<dbReference type="InterPro" id="IPR058033">
    <property type="entry name" value="ARM_TBCD_2nd"/>
</dbReference>
<dbReference type="SUPFAM" id="SSF48371">
    <property type="entry name" value="ARM repeat"/>
    <property type="match status" value="2"/>
</dbReference>
<evidence type="ECO:0000313" key="4">
    <source>
        <dbReference type="EMBL" id="KAK5083989.1"/>
    </source>
</evidence>
<dbReference type="GO" id="GO:0000226">
    <property type="term" value="P:microtubule cytoskeleton organization"/>
    <property type="evidence" value="ECO:0007669"/>
    <property type="project" value="TreeGrafter"/>
</dbReference>
<accession>A0AAN7YF35</accession>
<dbReference type="PANTHER" id="PTHR12658">
    <property type="entry name" value="BETA-TUBULIN COFACTOR D"/>
    <property type="match status" value="1"/>
</dbReference>
<dbReference type="Pfam" id="PF12612">
    <property type="entry name" value="TFCD_C"/>
    <property type="match status" value="1"/>
</dbReference>
<evidence type="ECO:0000259" key="2">
    <source>
        <dbReference type="Pfam" id="PF12612"/>
    </source>
</evidence>
<sequence length="1185" mass="130321">MDAAAEDADVKLYKASAELLGEFRAKLPLLLKSLKGNTRRLVLHHKTNELLRLEWPQLLDPVLGGIVHSLAESFLACTRKPDVYYQNVTSESDKTEPVPRAICRVLYTLCKVRGYKVIVRLLNNEPKYIEPLLECFSAWDQPQNNLNAGMSWEERYILFLWLSHLMLAPFELSTISGSRTSDISIPTRFQDLKLPHVGLALLNIALRYLCVPGKDREAASLLIVRLALRKDMQKLSLPDAAVQWCTNGLFLEDGAAPIEQYRCVGLLTLLYGLINSASSSEALPFLEQSFNTCKWFANGSSSSALSVRQSAPSRKLIVKMLRASILHAVVLSDSGQSTASQLLDGNLEDTIQILLEWLADTDTPVRQVASKSLSLIVLKLENTLASDIIEAILDCLNENMLLEDLRTGSLAAATDMFDVDPTLFKKNVNAVNPLKWHGAMLTLGHLLFRRSPPVEQLTSILEALLMGLTFEQRSSVGTSLGVGVRDAACFGIWSLARKYSTREMATTILSTSFLASRPYGKANRISTLQIVAVELVLASCLDPSGNIRRGASAALQELIGRHPDTIKAGIPVVQEVDYHSVARRARAISAVAQRVACLDETYHISLLYALLDWRGCRAVDADSRRQAAGTIGSLFLTAKTEHKTKFAEQLTSQIADLKPSNLGVNAAARHGLLLTLSSLFEIWKPGEDIATEVQQILRRTLDSLEHITGSLTGRTTADLVHIFEATARVIAAWARSGLADRALLQPVQSSPVFAILDRCTIASEDDSVAAAAADANQAVFSLVSLDTKGRLLDLWLPSGIQGQKSVFTSHGRIATMGKIFPLIVVDSKLSHHSFPITKFLNGIVVSELQIETRVNAMQAIATIQRSNIGIEARCMHTLNSAIFHGLSDYTNDQRGDIGSLLRLSSIEAVQSINSVHLKSDSMRRFIRVIARLAAERLAKVRFAAWNCLQVIWTDADLDFASKRFAHQADVSSFAYFSEIAKLFSVRWLHDDLLTGFVSSIGAADDVSQNASSALVSNLVSMTADARLEHLQHIMDVLLSELTAASGREDREVVPLLDTLCLLLEQFPIETEAQVIDQKSRIMSLVSRLQTSIADIPRIQSLIRLVSHLALIQCFKNEALDILSRKLLHKWPKIRQYAADAIYLLEPQALPTTTNWNSAPLANKGEVVQLRKKLGVAGQAAAAVKA</sequence>
<dbReference type="InterPro" id="IPR022577">
    <property type="entry name" value="TBCD_C"/>
</dbReference>
<keyword evidence="5" id="KW-1185">Reference proteome</keyword>
<feature type="domain" description="Tubulin-folding cofactor D ARM repeats" evidence="3">
    <location>
        <begin position="340"/>
        <end position="413"/>
    </location>
</feature>
<dbReference type="GO" id="GO:0005096">
    <property type="term" value="F:GTPase activator activity"/>
    <property type="evidence" value="ECO:0007669"/>
    <property type="project" value="InterPro"/>
</dbReference>
<feature type="domain" description="Tubulin-folding cofactor D ARM repeats" evidence="3">
    <location>
        <begin position="434"/>
        <end position="508"/>
    </location>
</feature>
<evidence type="ECO:0008006" key="6">
    <source>
        <dbReference type="Google" id="ProtNLM"/>
    </source>
</evidence>
<evidence type="ECO:0000256" key="1">
    <source>
        <dbReference type="ARBA" id="ARBA00023186"/>
    </source>
</evidence>
<feature type="domain" description="Tubulin-folding cofactor D C-terminal" evidence="2">
    <location>
        <begin position="924"/>
        <end position="1095"/>
    </location>
</feature>
<dbReference type="InterPro" id="IPR016024">
    <property type="entry name" value="ARM-type_fold"/>
</dbReference>
<dbReference type="AlphaFoldDB" id="A0AAN7YF35"/>
<name>A0AAN7YF35_9EURO</name>
<proteinExistence type="predicted"/>
<dbReference type="InterPro" id="IPR033162">
    <property type="entry name" value="TBCD"/>
</dbReference>
<comment type="caution">
    <text evidence="4">The sequence shown here is derived from an EMBL/GenBank/DDBJ whole genome shotgun (WGS) entry which is preliminary data.</text>
</comment>
<reference evidence="4 5" key="1">
    <citation type="submission" date="2023-08" db="EMBL/GenBank/DDBJ databases">
        <title>Black Yeasts Isolated from many extreme environments.</title>
        <authorList>
            <person name="Coleine C."/>
            <person name="Stajich J.E."/>
            <person name="Selbmann L."/>
        </authorList>
    </citation>
    <scope>NUCLEOTIDE SEQUENCE [LARGE SCALE GENOMIC DNA]</scope>
    <source>
        <strain evidence="4 5">CCFEE 5910</strain>
    </source>
</reference>
<protein>
    <recommendedName>
        <fullName evidence="6">Tubulin-specific chaperone D</fullName>
    </recommendedName>
</protein>
<dbReference type="InterPro" id="IPR011989">
    <property type="entry name" value="ARM-like"/>
</dbReference>
<dbReference type="Pfam" id="PF23579">
    <property type="entry name" value="ARM_TBCD"/>
    <property type="match status" value="1"/>
</dbReference>
<evidence type="ECO:0000259" key="3">
    <source>
        <dbReference type="Pfam" id="PF25767"/>
    </source>
</evidence>
<dbReference type="GO" id="GO:0007023">
    <property type="term" value="P:post-chaperonin tubulin folding pathway"/>
    <property type="evidence" value="ECO:0007669"/>
    <property type="project" value="InterPro"/>
</dbReference>
<dbReference type="GO" id="GO:0007021">
    <property type="term" value="P:tubulin complex assembly"/>
    <property type="evidence" value="ECO:0007669"/>
    <property type="project" value="InterPro"/>
</dbReference>
<evidence type="ECO:0000313" key="5">
    <source>
        <dbReference type="Proteomes" id="UP001309876"/>
    </source>
</evidence>
<gene>
    <name evidence="4" type="ORF">LTR05_006496</name>
</gene>